<dbReference type="STRING" id="1231657.A0A1Y1Z2D6"/>
<comment type="caution">
    <text evidence="1">The sequence shown here is derived from an EMBL/GenBank/DDBJ whole genome shotgun (WGS) entry which is preliminary data.</text>
</comment>
<protein>
    <submittedName>
        <fullName evidence="1">Uncharacterized protein</fullName>
    </submittedName>
</protein>
<dbReference type="Proteomes" id="UP000193144">
    <property type="component" value="Unassembled WGS sequence"/>
</dbReference>
<name>A0A1Y1Z2D6_9PLEO</name>
<keyword evidence="2" id="KW-1185">Reference proteome</keyword>
<evidence type="ECO:0000313" key="2">
    <source>
        <dbReference type="Proteomes" id="UP000193144"/>
    </source>
</evidence>
<dbReference type="EMBL" id="MCFA01000135">
    <property type="protein sequence ID" value="ORY04458.1"/>
    <property type="molecule type" value="Genomic_DNA"/>
</dbReference>
<evidence type="ECO:0000313" key="1">
    <source>
        <dbReference type="EMBL" id="ORY04458.1"/>
    </source>
</evidence>
<gene>
    <name evidence="1" type="ORF">BCR34DRAFT_572670</name>
</gene>
<dbReference type="AlphaFoldDB" id="A0A1Y1Z2D6"/>
<sequence length="82" mass="9300">MAWCIHTKCADFNYPESWLEAFWESQITGDANVAPKSTYAEACLRVTKPPKMQLLGTVTDLNTTALVPEMSWKMQYNVLEAL</sequence>
<proteinExistence type="predicted"/>
<organism evidence="1 2">
    <name type="scientific">Clohesyomyces aquaticus</name>
    <dbReference type="NCBI Taxonomy" id="1231657"/>
    <lineage>
        <taxon>Eukaryota</taxon>
        <taxon>Fungi</taxon>
        <taxon>Dikarya</taxon>
        <taxon>Ascomycota</taxon>
        <taxon>Pezizomycotina</taxon>
        <taxon>Dothideomycetes</taxon>
        <taxon>Pleosporomycetidae</taxon>
        <taxon>Pleosporales</taxon>
        <taxon>Lindgomycetaceae</taxon>
        <taxon>Clohesyomyces</taxon>
    </lineage>
</organism>
<reference evidence="1 2" key="1">
    <citation type="submission" date="2016-07" db="EMBL/GenBank/DDBJ databases">
        <title>Pervasive Adenine N6-methylation of Active Genes in Fungi.</title>
        <authorList>
            <consortium name="DOE Joint Genome Institute"/>
            <person name="Mondo S.J."/>
            <person name="Dannebaum R.O."/>
            <person name="Kuo R.C."/>
            <person name="Labutti K."/>
            <person name="Haridas S."/>
            <person name="Kuo A."/>
            <person name="Salamov A."/>
            <person name="Ahrendt S.R."/>
            <person name="Lipzen A."/>
            <person name="Sullivan W."/>
            <person name="Andreopoulos W.B."/>
            <person name="Clum A."/>
            <person name="Lindquist E."/>
            <person name="Daum C."/>
            <person name="Ramamoorthy G.K."/>
            <person name="Gryganskyi A."/>
            <person name="Culley D."/>
            <person name="Magnuson J.K."/>
            <person name="James T.Y."/>
            <person name="O'Malley M.A."/>
            <person name="Stajich J.E."/>
            <person name="Spatafora J.W."/>
            <person name="Visel A."/>
            <person name="Grigoriev I.V."/>
        </authorList>
    </citation>
    <scope>NUCLEOTIDE SEQUENCE [LARGE SCALE GENOMIC DNA]</scope>
    <source>
        <strain evidence="1 2">CBS 115471</strain>
    </source>
</reference>
<accession>A0A1Y1Z2D6</accession>